<accession>A0A9P7VLH3</accession>
<dbReference type="AlphaFoldDB" id="A0A9P7VLH3"/>
<comment type="caution">
    <text evidence="2">The sequence shown here is derived from an EMBL/GenBank/DDBJ whole genome shotgun (WGS) entry which is preliminary data.</text>
</comment>
<gene>
    <name evidence="2" type="ORF">BT62DRAFT_1010081</name>
</gene>
<dbReference type="EMBL" id="MU250549">
    <property type="protein sequence ID" value="KAG7442748.1"/>
    <property type="molecule type" value="Genomic_DNA"/>
</dbReference>
<organism evidence="2 3">
    <name type="scientific">Guyanagaster necrorhizus</name>
    <dbReference type="NCBI Taxonomy" id="856835"/>
    <lineage>
        <taxon>Eukaryota</taxon>
        <taxon>Fungi</taxon>
        <taxon>Dikarya</taxon>
        <taxon>Basidiomycota</taxon>
        <taxon>Agaricomycotina</taxon>
        <taxon>Agaricomycetes</taxon>
        <taxon>Agaricomycetidae</taxon>
        <taxon>Agaricales</taxon>
        <taxon>Marasmiineae</taxon>
        <taxon>Physalacriaceae</taxon>
        <taxon>Guyanagaster</taxon>
    </lineage>
</organism>
<dbReference type="RefSeq" id="XP_043036248.1">
    <property type="nucleotide sequence ID" value="XM_043177606.1"/>
</dbReference>
<protein>
    <submittedName>
        <fullName evidence="2">Uncharacterized protein</fullName>
    </submittedName>
</protein>
<dbReference type="Proteomes" id="UP000812287">
    <property type="component" value="Unassembled WGS sequence"/>
</dbReference>
<evidence type="ECO:0000256" key="1">
    <source>
        <dbReference type="SAM" id="MobiDB-lite"/>
    </source>
</evidence>
<keyword evidence="3" id="KW-1185">Reference proteome</keyword>
<reference evidence="2" key="1">
    <citation type="submission" date="2020-11" db="EMBL/GenBank/DDBJ databases">
        <title>Adaptations for nitrogen fixation in a non-lichenized fungal sporocarp promotes dispersal by wood-feeding termites.</title>
        <authorList>
            <consortium name="DOE Joint Genome Institute"/>
            <person name="Koch R.A."/>
            <person name="Yoon G."/>
            <person name="Arayal U."/>
            <person name="Lail K."/>
            <person name="Amirebrahimi M."/>
            <person name="Labutti K."/>
            <person name="Lipzen A."/>
            <person name="Riley R."/>
            <person name="Barry K."/>
            <person name="Henrissat B."/>
            <person name="Grigoriev I.V."/>
            <person name="Herr J.R."/>
            <person name="Aime M.C."/>
        </authorList>
    </citation>
    <scope>NUCLEOTIDE SEQUENCE</scope>
    <source>
        <strain evidence="2">MCA 3950</strain>
    </source>
</reference>
<sequence length="254" mass="29020">MSMMMISFLEGTDLACVRIHTPCQHIRRRRYIHINLTPTPFLNQIAMALKAAGLLLLPQSHRDVNPAIRTRHKGSVILLPQHGHVDQARSSRYERSRSTANPKHKDSRSFKVHILRPEPLMSEPIGHGINGARRHDKVHFNTFRERGCISSYALYTDAMTFVDQTEALLRYQYSVLSIGGGIERPTCPQYLRQLTISSTSTASGTAISIDHDQSGAKLNKREMFPQIWLAKVKRGLLRKYEDDTHIYQEDMDTM</sequence>
<feature type="region of interest" description="Disordered" evidence="1">
    <location>
        <begin position="85"/>
        <end position="108"/>
    </location>
</feature>
<evidence type="ECO:0000313" key="2">
    <source>
        <dbReference type="EMBL" id="KAG7442748.1"/>
    </source>
</evidence>
<name>A0A9P7VLH3_9AGAR</name>
<proteinExistence type="predicted"/>
<evidence type="ECO:0000313" key="3">
    <source>
        <dbReference type="Proteomes" id="UP000812287"/>
    </source>
</evidence>
<dbReference type="GeneID" id="66099893"/>